<evidence type="ECO:0000256" key="1">
    <source>
        <dbReference type="SAM" id="MobiDB-lite"/>
    </source>
</evidence>
<keyword evidence="4" id="KW-1185">Reference proteome</keyword>
<reference evidence="2" key="2">
    <citation type="submission" date="2017-01" db="EMBL/GenBank/DDBJ databases">
        <authorList>
            <person name="Mah S.A."/>
            <person name="Swanson W.J."/>
            <person name="Moy G.W."/>
            <person name="Vacquier V.D."/>
        </authorList>
    </citation>
    <scope>NUCLEOTIDE SEQUENCE</scope>
    <source>
        <strain evidence="2">ALG-7-W6</strain>
    </source>
</reference>
<accession>A0A1R0GRZ2</accession>
<protein>
    <submittedName>
        <fullName evidence="2">Uncharacterized protein</fullName>
    </submittedName>
</protein>
<feature type="region of interest" description="Disordered" evidence="1">
    <location>
        <begin position="223"/>
        <end position="244"/>
    </location>
</feature>
<dbReference type="OrthoDB" id="2103572at2759"/>
<name>A0A1R0GRZ2_9FUNG</name>
<feature type="compositionally biased region" description="Low complexity" evidence="1">
    <location>
        <begin position="223"/>
        <end position="243"/>
    </location>
</feature>
<dbReference type="Proteomes" id="UP000187455">
    <property type="component" value="Unassembled WGS sequence"/>
</dbReference>
<evidence type="ECO:0000313" key="3">
    <source>
        <dbReference type="EMBL" id="OLY79763.1"/>
    </source>
</evidence>
<evidence type="ECO:0000313" key="2">
    <source>
        <dbReference type="EMBL" id="OLY79645.1"/>
    </source>
</evidence>
<organism evidence="2 4">
    <name type="scientific">Smittium mucronatum</name>
    <dbReference type="NCBI Taxonomy" id="133383"/>
    <lineage>
        <taxon>Eukaryota</taxon>
        <taxon>Fungi</taxon>
        <taxon>Fungi incertae sedis</taxon>
        <taxon>Zoopagomycota</taxon>
        <taxon>Kickxellomycotina</taxon>
        <taxon>Harpellomycetes</taxon>
        <taxon>Harpellales</taxon>
        <taxon>Legeriomycetaceae</taxon>
        <taxon>Smittium</taxon>
    </lineage>
</organism>
<proteinExistence type="predicted"/>
<evidence type="ECO:0000313" key="4">
    <source>
        <dbReference type="Proteomes" id="UP000187455"/>
    </source>
</evidence>
<reference evidence="2 4" key="1">
    <citation type="journal article" date="2016" name="Mol. Biol. Evol.">
        <title>Genome-Wide Survey of Gut Fungi (Harpellales) Reveals the First Horizontally Transferred Ubiquitin Gene from a Mosquito Host.</title>
        <authorList>
            <person name="Wang Y."/>
            <person name="White M.M."/>
            <person name="Kvist S."/>
            <person name="Moncalvo J.M."/>
        </authorList>
    </citation>
    <scope>NUCLEOTIDE SEQUENCE [LARGE SCALE GENOMIC DNA]</scope>
    <source>
        <strain evidence="2 4">ALG-7-W6</strain>
    </source>
</reference>
<comment type="caution">
    <text evidence="2">The sequence shown here is derived from an EMBL/GenBank/DDBJ whole genome shotgun (WGS) entry which is preliminary data.</text>
</comment>
<gene>
    <name evidence="3" type="ORF">AYI68_g6158</name>
    <name evidence="2" type="ORF">AYI68_g6279</name>
</gene>
<dbReference type="AlphaFoldDB" id="A0A1R0GRZ2"/>
<dbReference type="EMBL" id="LSSL01004111">
    <property type="protein sequence ID" value="OLY79763.1"/>
    <property type="molecule type" value="Genomic_DNA"/>
</dbReference>
<sequence>MLSFNTLLLRSRCLARGLPVKSFLTFFPIRSTSRFYSDDSFNLRPGFEIALRAASLQLVLSRWGMEMATKMEQAKGSDPENDERRAKAVNAITETALNGGLVDSLTEKEMNMLKKDQGTWEYEDFQYGKYWESLGILSWLLGRRNEVPQYFSSFDRVKLFQSTGILPGDPNTIDSFINSFMSTQGVFSIKNSILKREIDLAEIWYWRSRMQVLIDLKDQLAKSGSNTTPDSSSSSNLDSQNDDVVQQQLENKRIPHSLRRSIKDSQAILEAATKRAIELGLLDQKIDSDFAVIVETDVESPQSSQNSSNGNSNSRVEIPIPYEKLEKKDHDALMDIAEARLMAFAWATGKLDAWDPKKMANIGSINPLNVLWSPE</sequence>
<dbReference type="EMBL" id="LSSL01004217">
    <property type="protein sequence ID" value="OLY79645.1"/>
    <property type="molecule type" value="Genomic_DNA"/>
</dbReference>